<organism evidence="1 2">
    <name type="scientific">Candidula unifasciata</name>
    <dbReference type="NCBI Taxonomy" id="100452"/>
    <lineage>
        <taxon>Eukaryota</taxon>
        <taxon>Metazoa</taxon>
        <taxon>Spiralia</taxon>
        <taxon>Lophotrochozoa</taxon>
        <taxon>Mollusca</taxon>
        <taxon>Gastropoda</taxon>
        <taxon>Heterobranchia</taxon>
        <taxon>Euthyneura</taxon>
        <taxon>Panpulmonata</taxon>
        <taxon>Eupulmonata</taxon>
        <taxon>Stylommatophora</taxon>
        <taxon>Helicina</taxon>
        <taxon>Helicoidea</taxon>
        <taxon>Geomitridae</taxon>
        <taxon>Candidula</taxon>
    </lineage>
</organism>
<sequence>MPGVTDTHRPYVEKTTVAVVMPGSMTARRKSPASVRCEYSANIWCLACVCTFLGSITHRLLGIDIIREGNNSTGHYRTATCNHLRARTHTLTHMRCWHKIFENASYTHSLTHIHRRCRHKTVESTP</sequence>
<comment type="caution">
    <text evidence="1">The sequence shown here is derived from an EMBL/GenBank/DDBJ whole genome shotgun (WGS) entry which is preliminary data.</text>
</comment>
<name>A0A8S3Z7Y4_9EUPU</name>
<reference evidence="1" key="1">
    <citation type="submission" date="2021-04" db="EMBL/GenBank/DDBJ databases">
        <authorList>
            <consortium name="Molecular Ecology Group"/>
        </authorList>
    </citation>
    <scope>NUCLEOTIDE SEQUENCE</scope>
</reference>
<dbReference type="Proteomes" id="UP000678393">
    <property type="component" value="Unassembled WGS sequence"/>
</dbReference>
<evidence type="ECO:0000313" key="2">
    <source>
        <dbReference type="Proteomes" id="UP000678393"/>
    </source>
</evidence>
<gene>
    <name evidence="1" type="ORF">CUNI_LOCUS8820</name>
</gene>
<dbReference type="EMBL" id="CAJHNH020001485">
    <property type="protein sequence ID" value="CAG5123262.1"/>
    <property type="molecule type" value="Genomic_DNA"/>
</dbReference>
<proteinExistence type="predicted"/>
<dbReference type="AlphaFoldDB" id="A0A8S3Z7Y4"/>
<protein>
    <submittedName>
        <fullName evidence="1">Uncharacterized protein</fullName>
    </submittedName>
</protein>
<evidence type="ECO:0000313" key="1">
    <source>
        <dbReference type="EMBL" id="CAG5123262.1"/>
    </source>
</evidence>
<keyword evidence="2" id="KW-1185">Reference proteome</keyword>
<accession>A0A8S3Z7Y4</accession>